<dbReference type="Proteomes" id="UP000479226">
    <property type="component" value="Unassembled WGS sequence"/>
</dbReference>
<dbReference type="RefSeq" id="WP_165180838.1">
    <property type="nucleotide sequence ID" value="NZ_JAAKZI010000005.1"/>
</dbReference>
<comment type="caution">
    <text evidence="2">The sequence shown here is derived from an EMBL/GenBank/DDBJ whole genome shotgun (WGS) entry which is preliminary data.</text>
</comment>
<evidence type="ECO:0000313" key="3">
    <source>
        <dbReference type="Proteomes" id="UP000479226"/>
    </source>
</evidence>
<dbReference type="InterPro" id="IPR000801">
    <property type="entry name" value="Esterase-like"/>
</dbReference>
<feature type="transmembrane region" description="Helical" evidence="1">
    <location>
        <begin position="6"/>
        <end position="31"/>
    </location>
</feature>
<gene>
    <name evidence="2" type="ORF">G6N77_04550</name>
</gene>
<keyword evidence="1" id="KW-1133">Transmembrane helix</keyword>
<evidence type="ECO:0000256" key="1">
    <source>
        <dbReference type="SAM" id="Phobius"/>
    </source>
</evidence>
<keyword evidence="3" id="KW-1185">Reference proteome</keyword>
<sequence>MLKWIYAQSLATGVIPAVALGLGVLALAFLLIRRSRRWWLFCAITGVLSAAAATALGWAVIYAWYWWPEDLPATVIICVGFALWGLVLGLATALLGLQRLIRGNGGARLGQHDGGAPRGSTASTPRRLVAVAATLAIVFASAVEINAYFGEFPTVGSLVHGSPALATGIPHFLQKKDIVRYRTEPAAESWIPPKAMVTAGQFRSVAIPGKVSGFHARNGIVYLPPAYFTKNPPVLPVVVLVTGQPGSPGDWLQAGHLGQALDSFARAHKGLAPVVVIPDPNGAQEANTMCMNSALGKVDTYMSVDVPNWITSTLNVDTNHKHWAIAGFSYGGTCAMQMVTRHPFVYPTFAAISSELEPALTANRAVTVERAFHGNTAAFNAVVPMTLLSERSYPEIHGWLATGAQDARYTNYAVALERAGARAGMKLERTTFPGGHSWIMVTEAMPSALSYLGTQLGLQ</sequence>
<feature type="transmembrane region" description="Helical" evidence="1">
    <location>
        <begin position="128"/>
        <end position="149"/>
    </location>
</feature>
<keyword evidence="1" id="KW-0812">Transmembrane</keyword>
<reference evidence="2 3" key="1">
    <citation type="submission" date="2020-02" db="EMBL/GenBank/DDBJ databases">
        <title>Genome sequence of the type strain DSM 27180 of Arthrobacter silviterrae.</title>
        <authorList>
            <person name="Gao J."/>
            <person name="Sun J."/>
        </authorList>
    </citation>
    <scope>NUCLEOTIDE SEQUENCE [LARGE SCALE GENOMIC DNA]</scope>
    <source>
        <strain evidence="2 3">DSM 27180</strain>
    </source>
</reference>
<dbReference type="Pfam" id="PF00756">
    <property type="entry name" value="Esterase"/>
    <property type="match status" value="1"/>
</dbReference>
<dbReference type="InterPro" id="IPR029058">
    <property type="entry name" value="AB_hydrolase_fold"/>
</dbReference>
<dbReference type="EMBL" id="JAAKZI010000005">
    <property type="protein sequence ID" value="NGN82736.1"/>
    <property type="molecule type" value="Genomic_DNA"/>
</dbReference>
<accession>A0ABX0D779</accession>
<dbReference type="PANTHER" id="PTHR48098:SF1">
    <property type="entry name" value="DIACYLGLYCEROL ACYLTRANSFERASE_MYCOLYLTRANSFERASE AG85A"/>
    <property type="match status" value="1"/>
</dbReference>
<feature type="transmembrane region" description="Helical" evidence="1">
    <location>
        <begin position="73"/>
        <end position="97"/>
    </location>
</feature>
<protein>
    <submittedName>
        <fullName evidence="2">Esterase</fullName>
    </submittedName>
</protein>
<dbReference type="Gene3D" id="3.40.50.1820">
    <property type="entry name" value="alpha/beta hydrolase"/>
    <property type="match status" value="1"/>
</dbReference>
<name>A0ABX0D779_9MICC</name>
<organism evidence="2 3">
    <name type="scientific">Arthrobacter silviterrae</name>
    <dbReference type="NCBI Taxonomy" id="2026658"/>
    <lineage>
        <taxon>Bacteria</taxon>
        <taxon>Bacillati</taxon>
        <taxon>Actinomycetota</taxon>
        <taxon>Actinomycetes</taxon>
        <taxon>Micrococcales</taxon>
        <taxon>Micrococcaceae</taxon>
        <taxon>Arthrobacter</taxon>
    </lineage>
</organism>
<evidence type="ECO:0000313" key="2">
    <source>
        <dbReference type="EMBL" id="NGN82736.1"/>
    </source>
</evidence>
<proteinExistence type="predicted"/>
<keyword evidence="1" id="KW-0472">Membrane</keyword>
<dbReference type="SUPFAM" id="SSF53474">
    <property type="entry name" value="alpha/beta-Hydrolases"/>
    <property type="match status" value="1"/>
</dbReference>
<dbReference type="InterPro" id="IPR050583">
    <property type="entry name" value="Mycobacterial_A85_antigen"/>
</dbReference>
<feature type="transmembrane region" description="Helical" evidence="1">
    <location>
        <begin position="38"/>
        <end position="67"/>
    </location>
</feature>
<dbReference type="PANTHER" id="PTHR48098">
    <property type="entry name" value="ENTEROCHELIN ESTERASE-RELATED"/>
    <property type="match status" value="1"/>
</dbReference>